<dbReference type="AlphaFoldDB" id="A0A7X0SLI6"/>
<evidence type="ECO:0000256" key="1">
    <source>
        <dbReference type="ARBA" id="ARBA00009179"/>
    </source>
</evidence>
<dbReference type="Gene3D" id="3.30.750.44">
    <property type="match status" value="1"/>
</dbReference>
<dbReference type="InterPro" id="IPR036366">
    <property type="entry name" value="PGBDSf"/>
</dbReference>
<feature type="domain" description="PDZ" evidence="6">
    <location>
        <begin position="120"/>
        <end position="180"/>
    </location>
</feature>
<evidence type="ECO:0000313" key="7">
    <source>
        <dbReference type="EMBL" id="MBB6732212.1"/>
    </source>
</evidence>
<dbReference type="GO" id="GO:0030288">
    <property type="term" value="C:outer membrane-bounded periplasmic space"/>
    <property type="evidence" value="ECO:0007669"/>
    <property type="project" value="TreeGrafter"/>
</dbReference>
<dbReference type="SUPFAM" id="SSF47090">
    <property type="entry name" value="PGBD-like"/>
    <property type="match status" value="1"/>
</dbReference>
<dbReference type="Gene3D" id="1.10.101.10">
    <property type="entry name" value="PGBD-like superfamily/PGBD"/>
    <property type="match status" value="1"/>
</dbReference>
<reference evidence="7 8" key="1">
    <citation type="submission" date="2020-08" db="EMBL/GenBank/DDBJ databases">
        <title>Cohnella phylogeny.</title>
        <authorList>
            <person name="Dunlap C."/>
        </authorList>
    </citation>
    <scope>NUCLEOTIDE SEQUENCE [LARGE SCALE GENOMIC DNA]</scope>
    <source>
        <strain evidence="7 8">CBP 2801</strain>
    </source>
</reference>
<dbReference type="InterPro" id="IPR001478">
    <property type="entry name" value="PDZ"/>
</dbReference>
<dbReference type="FunFam" id="2.30.42.10:FF:000063">
    <property type="entry name" value="Peptidase, S41 family"/>
    <property type="match status" value="1"/>
</dbReference>
<dbReference type="InterPro" id="IPR005151">
    <property type="entry name" value="Tail-specific_protease"/>
</dbReference>
<dbReference type="EMBL" id="JACJVO010000018">
    <property type="protein sequence ID" value="MBB6732212.1"/>
    <property type="molecule type" value="Genomic_DNA"/>
</dbReference>
<sequence length="495" mass="52165">MKFRGRTVAAIAVLAAVGASGATLGALALADRLHAPLPASEPAVTEAARSSGETSGVGLSAGELSKLNEAYELIRSRSLTTADPDKLIDGAISGMVSALNDPFSAYYSQEEASGFTDSVQGSFSGIGAKLDLLDGKLIVSKVMKGTPADRAGLKEQDIVLSVNGQSLEGLSLQDAVAKIRGPKGTKAKLRVQRSDVAEPLELELVRDLIAAQTVSGELDDGVGWLKITQFTFDTPQLVEQELASLEKGGMKALVIDVRNNPGGVVASVEEVAELFIPSGRTIVIDEDAEGKRETKMASGMPGKAKTYPLVVLVNGESASAAEILAGALRQSAGATLVGTTTYGKGTVQVSFEQEFGDGSLMKLTVSKWLLPDGTWINGQGIRPDTVVGEPDYYSAVSLPMDRKLSRDETGDDVRNLQLMLEGVGLPADRKDGYFSAATEQSVREFQRGMKLPETGVVDEQTAEKLEAALIEVLRDPDNDAQWQAAKAEALELAGL</sequence>
<dbReference type="Pfam" id="PF03572">
    <property type="entry name" value="Peptidase_S41"/>
    <property type="match status" value="1"/>
</dbReference>
<dbReference type="GO" id="GO:0008236">
    <property type="term" value="F:serine-type peptidase activity"/>
    <property type="evidence" value="ECO:0007669"/>
    <property type="project" value="UniProtKB-KW"/>
</dbReference>
<name>A0A7X0SLI6_9BACL</name>
<dbReference type="Pfam" id="PF01471">
    <property type="entry name" value="PG_binding_1"/>
    <property type="match status" value="1"/>
</dbReference>
<dbReference type="GO" id="GO:0007165">
    <property type="term" value="P:signal transduction"/>
    <property type="evidence" value="ECO:0007669"/>
    <property type="project" value="TreeGrafter"/>
</dbReference>
<proteinExistence type="inferred from homology"/>
<dbReference type="SUPFAM" id="SSF52096">
    <property type="entry name" value="ClpP/crotonase"/>
    <property type="match status" value="1"/>
</dbReference>
<dbReference type="GO" id="GO:0006508">
    <property type="term" value="P:proteolysis"/>
    <property type="evidence" value="ECO:0007669"/>
    <property type="project" value="UniProtKB-KW"/>
</dbReference>
<evidence type="ECO:0000256" key="5">
    <source>
        <dbReference type="RuleBase" id="RU004404"/>
    </source>
</evidence>
<dbReference type="InterPro" id="IPR002477">
    <property type="entry name" value="Peptidoglycan-bd-like"/>
</dbReference>
<evidence type="ECO:0000256" key="2">
    <source>
        <dbReference type="ARBA" id="ARBA00022670"/>
    </source>
</evidence>
<dbReference type="SMART" id="SM00228">
    <property type="entry name" value="PDZ"/>
    <property type="match status" value="1"/>
</dbReference>
<keyword evidence="4 5" id="KW-0720">Serine protease</keyword>
<gene>
    <name evidence="7" type="ORF">H7C18_14925</name>
</gene>
<evidence type="ECO:0000313" key="8">
    <source>
        <dbReference type="Proteomes" id="UP000564644"/>
    </source>
</evidence>
<keyword evidence="3 5" id="KW-0378">Hydrolase</keyword>
<dbReference type="InterPro" id="IPR055210">
    <property type="entry name" value="CtpA/B_N"/>
</dbReference>
<comment type="similarity">
    <text evidence="1 5">Belongs to the peptidase S41A family.</text>
</comment>
<dbReference type="RefSeq" id="WP_185129883.1">
    <property type="nucleotide sequence ID" value="NZ_JACJVO010000018.1"/>
</dbReference>
<dbReference type="CDD" id="cd07560">
    <property type="entry name" value="Peptidase_S41_CPP"/>
    <property type="match status" value="1"/>
</dbReference>
<dbReference type="PROSITE" id="PS50106">
    <property type="entry name" value="PDZ"/>
    <property type="match status" value="1"/>
</dbReference>
<dbReference type="CDD" id="cd06782">
    <property type="entry name" value="cpPDZ_CPP-like"/>
    <property type="match status" value="1"/>
</dbReference>
<evidence type="ECO:0000256" key="3">
    <source>
        <dbReference type="ARBA" id="ARBA00022801"/>
    </source>
</evidence>
<dbReference type="Proteomes" id="UP000564644">
    <property type="component" value="Unassembled WGS sequence"/>
</dbReference>
<dbReference type="InterPro" id="IPR029045">
    <property type="entry name" value="ClpP/crotonase-like_dom_sf"/>
</dbReference>
<dbReference type="PANTHER" id="PTHR32060:SF30">
    <property type="entry name" value="CARBOXY-TERMINAL PROCESSING PROTEASE CTPA"/>
    <property type="match status" value="1"/>
</dbReference>
<dbReference type="InterPro" id="IPR041489">
    <property type="entry name" value="PDZ_6"/>
</dbReference>
<dbReference type="Gene3D" id="2.30.42.10">
    <property type="match status" value="1"/>
</dbReference>
<dbReference type="InterPro" id="IPR036365">
    <property type="entry name" value="PGBD-like_sf"/>
</dbReference>
<keyword evidence="2 5" id="KW-0645">Protease</keyword>
<dbReference type="SMART" id="SM00245">
    <property type="entry name" value="TSPc"/>
    <property type="match status" value="1"/>
</dbReference>
<dbReference type="GO" id="GO:0004175">
    <property type="term" value="F:endopeptidase activity"/>
    <property type="evidence" value="ECO:0007669"/>
    <property type="project" value="TreeGrafter"/>
</dbReference>
<comment type="caution">
    <text evidence="7">The sequence shown here is derived from an EMBL/GenBank/DDBJ whole genome shotgun (WGS) entry which is preliminary data.</text>
</comment>
<evidence type="ECO:0000259" key="6">
    <source>
        <dbReference type="PROSITE" id="PS50106"/>
    </source>
</evidence>
<accession>A0A7X0SLI6</accession>
<evidence type="ECO:0000256" key="4">
    <source>
        <dbReference type="ARBA" id="ARBA00022825"/>
    </source>
</evidence>
<dbReference type="InterPro" id="IPR036034">
    <property type="entry name" value="PDZ_sf"/>
</dbReference>
<organism evidence="7 8">
    <name type="scientific">Cohnella zeiphila</name>
    <dbReference type="NCBI Taxonomy" id="2761120"/>
    <lineage>
        <taxon>Bacteria</taxon>
        <taxon>Bacillati</taxon>
        <taxon>Bacillota</taxon>
        <taxon>Bacilli</taxon>
        <taxon>Bacillales</taxon>
        <taxon>Paenibacillaceae</taxon>
        <taxon>Cohnella</taxon>
    </lineage>
</organism>
<dbReference type="Pfam" id="PF22694">
    <property type="entry name" value="CtpB_N-like"/>
    <property type="match status" value="1"/>
</dbReference>
<dbReference type="InterPro" id="IPR004447">
    <property type="entry name" value="Peptidase_S41A"/>
</dbReference>
<dbReference type="SUPFAM" id="SSF50156">
    <property type="entry name" value="PDZ domain-like"/>
    <property type="match status" value="1"/>
</dbReference>
<dbReference type="NCBIfam" id="TIGR00225">
    <property type="entry name" value="prc"/>
    <property type="match status" value="1"/>
</dbReference>
<keyword evidence="8" id="KW-1185">Reference proteome</keyword>
<dbReference type="Gene3D" id="3.90.226.10">
    <property type="entry name" value="2-enoyl-CoA Hydratase, Chain A, domain 1"/>
    <property type="match status" value="1"/>
</dbReference>
<protein>
    <submittedName>
        <fullName evidence="7">S41 family peptidase</fullName>
    </submittedName>
</protein>
<dbReference type="PANTHER" id="PTHR32060">
    <property type="entry name" value="TAIL-SPECIFIC PROTEASE"/>
    <property type="match status" value="1"/>
</dbReference>
<dbReference type="Pfam" id="PF17820">
    <property type="entry name" value="PDZ_6"/>
    <property type="match status" value="1"/>
</dbReference>